<dbReference type="SUPFAM" id="SSF56672">
    <property type="entry name" value="DNA/RNA polymerases"/>
    <property type="match status" value="1"/>
</dbReference>
<keyword evidence="2" id="KW-0934">Plastid</keyword>
<gene>
    <name evidence="2" type="primary">ycf13</name>
</gene>
<evidence type="ECO:0000313" key="2">
    <source>
        <dbReference type="EMBL" id="AKL82467.1"/>
    </source>
</evidence>
<sequence length="457" mass="54174">MILNGFIPDNFDLPSWDKSFRELFRLQLRLYKCFFVQDTYQALYLQKLILSSKSVRLLAIRDITQLDVQKRVAGIDGKLVLSFTERFLVSEDLKSNLNNWYSSVLKRVKMVDKSGSVSCIYISTVSDRCWQCIVKYSLEPAHDAFFLPRNLGYRPYISVHHLQKLFLLKLSKASYGYEKRVVCIDVKPCFNKFEYYYLLNKLLIPRSVKLGIFRLFNLGFVPIFYNSFLKSLDFSSLLANIILDGSENIHSSIRFGYQIVFFLKPLDNEFIIYRKLKYFLSNIGLDFEKFNISLSSAYLGFDFMGWNFKVSSNGNCIAVPSHTNYQNFLQRVKLIINNSNFGSDIKVSKLIPIIEEWKLYHRFSDFTKYKFSLFFVKKRAYKIFKKESKHDAYSAKKLVKKIFDFNYAVNKMQSIYFITLKGNFSFVHKSFWFDYWGFNTKKYDYFCVYCGIFRDYF</sequence>
<geneLocation type="chloroplast" evidence="2"/>
<organism evidence="2">
    <name type="scientific">Trachelomonas volvocina</name>
    <dbReference type="NCBI Taxonomy" id="103340"/>
    <lineage>
        <taxon>Eukaryota</taxon>
        <taxon>Discoba</taxon>
        <taxon>Euglenozoa</taxon>
        <taxon>Euglenida</taxon>
        <taxon>Spirocuta</taxon>
        <taxon>Euglenophyceae</taxon>
        <taxon>Euglenales</taxon>
        <taxon>Euglenaceae</taxon>
        <taxon>Trachelomonas</taxon>
    </lineage>
</organism>
<proteinExistence type="predicted"/>
<name>A0A0G3VQZ8_9EUGL</name>
<keyword evidence="2" id="KW-0150">Chloroplast</keyword>
<feature type="domain" description="Reverse transcriptase N-terminal" evidence="1">
    <location>
        <begin position="15"/>
        <end position="92"/>
    </location>
</feature>
<protein>
    <submittedName>
        <fullName evidence="2">Ycf13</fullName>
    </submittedName>
</protein>
<dbReference type="InterPro" id="IPR025960">
    <property type="entry name" value="RVT_N"/>
</dbReference>
<dbReference type="RefSeq" id="YP_009145555.1">
    <property type="nucleotide sequence ID" value="NC_027288.1"/>
</dbReference>
<dbReference type="AlphaFoldDB" id="A0A0G3VQZ8"/>
<accession>A0A0G3VQZ8</accession>
<evidence type="ECO:0000259" key="1">
    <source>
        <dbReference type="Pfam" id="PF13655"/>
    </source>
</evidence>
<dbReference type="EMBL" id="KP686077">
    <property type="protein sequence ID" value="AKL82467.1"/>
    <property type="molecule type" value="Genomic_DNA"/>
</dbReference>
<reference evidence="2" key="1">
    <citation type="journal article" date="2015" name="J. Eukaryot. Microbiol.">
        <title>Chloroplast Genome Evolution in the Euglenaceae.</title>
        <authorList>
            <person name="Bennett M.S."/>
            <person name="Triemer R.E."/>
        </authorList>
    </citation>
    <scope>NUCLEOTIDE SEQUENCE</scope>
    <source>
        <strain evidence="2">UTEX 1327</strain>
    </source>
</reference>
<dbReference type="GeneID" id="24571513"/>
<dbReference type="Pfam" id="PF13655">
    <property type="entry name" value="RVT_N"/>
    <property type="match status" value="1"/>
</dbReference>
<dbReference type="InterPro" id="IPR043502">
    <property type="entry name" value="DNA/RNA_pol_sf"/>
</dbReference>